<protein>
    <submittedName>
        <fullName evidence="10">Emp24/gp25L/p24 family/GOLD, putative</fullName>
    </submittedName>
</protein>
<keyword evidence="11" id="KW-1185">Reference proteome</keyword>
<feature type="coiled-coil region" evidence="7">
    <location>
        <begin position="61"/>
        <end position="95"/>
    </location>
</feature>
<keyword evidence="5 8" id="KW-1133">Transmembrane helix</keyword>
<feature type="domain" description="GOLD" evidence="9">
    <location>
        <begin position="1"/>
        <end position="130"/>
    </location>
</feature>
<dbReference type="PANTHER" id="PTHR22811">
    <property type="entry name" value="TRANSMEMBRANE EMP24 DOMAIN-CONTAINING PROTEIN"/>
    <property type="match status" value="1"/>
</dbReference>
<dbReference type="InterPro" id="IPR015720">
    <property type="entry name" value="Emp24-like"/>
</dbReference>
<comment type="similarity">
    <text evidence="2">Belongs to the EMP24/GP25L family.</text>
</comment>
<keyword evidence="3 8" id="KW-0812">Transmembrane</keyword>
<evidence type="ECO:0000256" key="1">
    <source>
        <dbReference type="ARBA" id="ARBA00004479"/>
    </source>
</evidence>
<proteinExistence type="inferred from homology"/>
<accession>S9WVL4</accession>
<sequence length="136" mass="16016">MMKGTYNSVLATEGDVLSICFTSRVIPGGNVKQITARTVYFKVKVGAETVDWATVARTEKLKPMELKLRMLEDNLRALHKEYDYYKEEEQNLRNTNEYMTARVLWMSVIVIVIFVLFSVWQLKHLKKFFKKKRMID</sequence>
<feature type="transmembrane region" description="Helical" evidence="8">
    <location>
        <begin position="103"/>
        <end position="122"/>
    </location>
</feature>
<keyword evidence="7" id="KW-0175">Coiled coil</keyword>
<evidence type="ECO:0000313" key="10">
    <source>
        <dbReference type="EMBL" id="CAD2216874.1"/>
    </source>
</evidence>
<evidence type="ECO:0000256" key="4">
    <source>
        <dbReference type="ARBA" id="ARBA00022729"/>
    </source>
</evidence>
<evidence type="ECO:0000256" key="2">
    <source>
        <dbReference type="ARBA" id="ARBA00007104"/>
    </source>
</evidence>
<evidence type="ECO:0000256" key="8">
    <source>
        <dbReference type="SAM" id="Phobius"/>
    </source>
</evidence>
<dbReference type="Pfam" id="PF01105">
    <property type="entry name" value="EMP24_GP25L"/>
    <property type="match status" value="1"/>
</dbReference>
<evidence type="ECO:0000313" key="11">
    <source>
        <dbReference type="Proteomes" id="UP000515908"/>
    </source>
</evidence>
<evidence type="ECO:0000256" key="5">
    <source>
        <dbReference type="ARBA" id="ARBA00022989"/>
    </source>
</evidence>
<dbReference type="SMART" id="SM01190">
    <property type="entry name" value="EMP24_GP25L"/>
    <property type="match status" value="1"/>
</dbReference>
<dbReference type="AlphaFoldDB" id="S9WVL4"/>
<evidence type="ECO:0000256" key="6">
    <source>
        <dbReference type="ARBA" id="ARBA00023136"/>
    </source>
</evidence>
<dbReference type="InterPro" id="IPR009038">
    <property type="entry name" value="GOLD_dom"/>
</dbReference>
<reference evidence="10 11" key="1">
    <citation type="submission" date="2020-08" db="EMBL/GenBank/DDBJ databases">
        <authorList>
            <person name="Newling K."/>
            <person name="Davey J."/>
            <person name="Forrester S."/>
        </authorList>
    </citation>
    <scope>NUCLEOTIDE SEQUENCE [LARGE SCALE GENOMIC DNA]</scope>
    <source>
        <strain evidence="11">Crithidia deanei Carvalho (ATCC PRA-265)</strain>
    </source>
</reference>
<dbReference type="VEuPathDB" id="TriTrypDB:ADEAN_000435200"/>
<dbReference type="Proteomes" id="UP000515908">
    <property type="component" value="Chromosome 07"/>
</dbReference>
<dbReference type="EMBL" id="LR877151">
    <property type="protein sequence ID" value="CAD2216874.1"/>
    <property type="molecule type" value="Genomic_DNA"/>
</dbReference>
<dbReference type="OrthoDB" id="759142at2759"/>
<evidence type="ECO:0000259" key="9">
    <source>
        <dbReference type="SMART" id="SM01190"/>
    </source>
</evidence>
<comment type="subcellular location">
    <subcellularLocation>
        <location evidence="1">Membrane</location>
        <topology evidence="1">Single-pass type I membrane protein</topology>
    </subcellularLocation>
</comment>
<name>S9WVL4_9TRYP</name>
<keyword evidence="6 8" id="KW-0472">Membrane</keyword>
<evidence type="ECO:0000256" key="7">
    <source>
        <dbReference type="SAM" id="Coils"/>
    </source>
</evidence>
<gene>
    <name evidence="10" type="ORF">ADEAN_000435200</name>
</gene>
<evidence type="ECO:0000256" key="3">
    <source>
        <dbReference type="ARBA" id="ARBA00022692"/>
    </source>
</evidence>
<dbReference type="GO" id="GO:0016020">
    <property type="term" value="C:membrane"/>
    <property type="evidence" value="ECO:0007669"/>
    <property type="project" value="UniProtKB-SubCell"/>
</dbReference>
<keyword evidence="4" id="KW-0732">Signal</keyword>
<organism evidence="10 11">
    <name type="scientific">Angomonas deanei</name>
    <dbReference type="NCBI Taxonomy" id="59799"/>
    <lineage>
        <taxon>Eukaryota</taxon>
        <taxon>Discoba</taxon>
        <taxon>Euglenozoa</taxon>
        <taxon>Kinetoplastea</taxon>
        <taxon>Metakinetoplastina</taxon>
        <taxon>Trypanosomatida</taxon>
        <taxon>Trypanosomatidae</taxon>
        <taxon>Strigomonadinae</taxon>
        <taxon>Angomonas</taxon>
    </lineage>
</organism>